<dbReference type="RefSeq" id="XP_064466492.1">
    <property type="nucleotide sequence ID" value="XM_064610422.1"/>
</dbReference>
<feature type="transmembrane region" description="Helical" evidence="14">
    <location>
        <begin position="356"/>
        <end position="383"/>
    </location>
</feature>
<keyword evidence="17" id="KW-0449">Lipoprotein</keyword>
<dbReference type="InterPro" id="IPR000859">
    <property type="entry name" value="CUB_dom"/>
</dbReference>
<evidence type="ECO:0000256" key="15">
    <source>
        <dbReference type="SAM" id="SignalP"/>
    </source>
</evidence>
<feature type="domain" description="CUB" evidence="16">
    <location>
        <begin position="35"/>
        <end position="154"/>
    </location>
</feature>
<evidence type="ECO:0000256" key="3">
    <source>
        <dbReference type="ARBA" id="ARBA00022583"/>
    </source>
</evidence>
<evidence type="ECO:0000256" key="2">
    <source>
        <dbReference type="ARBA" id="ARBA00009939"/>
    </source>
</evidence>
<evidence type="ECO:0000256" key="4">
    <source>
        <dbReference type="ARBA" id="ARBA00022692"/>
    </source>
</evidence>
<evidence type="ECO:0000256" key="7">
    <source>
        <dbReference type="ARBA" id="ARBA00023136"/>
    </source>
</evidence>
<organism evidence="17">
    <name type="scientific">Ornithodoros turicata</name>
    <dbReference type="NCBI Taxonomy" id="34597"/>
    <lineage>
        <taxon>Eukaryota</taxon>
        <taxon>Metazoa</taxon>
        <taxon>Ecdysozoa</taxon>
        <taxon>Arthropoda</taxon>
        <taxon>Chelicerata</taxon>
        <taxon>Arachnida</taxon>
        <taxon>Acari</taxon>
        <taxon>Parasitiformes</taxon>
        <taxon>Ixodida</taxon>
        <taxon>Ixodoidea</taxon>
        <taxon>Argasidae</taxon>
        <taxon>Ornithodorinae</taxon>
        <taxon>Ornithodoros</taxon>
    </lineage>
</organism>
<dbReference type="PANTHER" id="PTHR24270">
    <property type="entry name" value="LOW-DENSITY LIPOPROTEIN RECEPTOR-RELATED"/>
    <property type="match status" value="1"/>
</dbReference>
<keyword evidence="6 14" id="KW-1133">Transmembrane helix</keyword>
<dbReference type="GeneID" id="135377764"/>
<dbReference type="Gene3D" id="2.60.120.290">
    <property type="entry name" value="Spermadhesin, CUB domain"/>
    <property type="match status" value="1"/>
</dbReference>
<keyword evidence="3" id="KW-0254">Endocytosis</keyword>
<feature type="disulfide bond" evidence="12">
    <location>
        <begin position="161"/>
        <end position="173"/>
    </location>
</feature>
<dbReference type="SMART" id="SM00042">
    <property type="entry name" value="CUB"/>
    <property type="match status" value="1"/>
</dbReference>
<keyword evidence="15" id="KW-0732">Signal</keyword>
<dbReference type="Pfam" id="PF00431">
    <property type="entry name" value="CUB"/>
    <property type="match status" value="1"/>
</dbReference>
<protein>
    <submittedName>
        <fullName evidence="17">Putative low-density lipoprotein receptor-related protein 12</fullName>
    </submittedName>
</protein>
<feature type="disulfide bond" evidence="11">
    <location>
        <begin position="35"/>
        <end position="62"/>
    </location>
</feature>
<keyword evidence="7 14" id="KW-0472">Membrane</keyword>
<keyword evidence="8 12" id="KW-1015">Disulfide bond</keyword>
<feature type="disulfide bond" evidence="12">
    <location>
        <begin position="276"/>
        <end position="288"/>
    </location>
</feature>
<evidence type="ECO:0000256" key="11">
    <source>
        <dbReference type="PROSITE-ProRule" id="PRU00059"/>
    </source>
</evidence>
<dbReference type="CDD" id="cd00112">
    <property type="entry name" value="LDLa"/>
    <property type="match status" value="3"/>
</dbReference>
<dbReference type="InterPro" id="IPR035914">
    <property type="entry name" value="Sperma_CUB_dom_sf"/>
</dbReference>
<evidence type="ECO:0000256" key="14">
    <source>
        <dbReference type="SAM" id="Phobius"/>
    </source>
</evidence>
<evidence type="ECO:0000256" key="9">
    <source>
        <dbReference type="ARBA" id="ARBA00023176"/>
    </source>
</evidence>
<dbReference type="PROSITE" id="PS50068">
    <property type="entry name" value="LDLRA_2"/>
    <property type="match status" value="5"/>
</dbReference>
<comment type="subcellular location">
    <subcellularLocation>
        <location evidence="10">Membrane</location>
        <location evidence="10">Coated pit</location>
    </subcellularLocation>
    <subcellularLocation>
        <location evidence="1">Membrane</location>
        <topology evidence="1">Single-pass membrane protein</topology>
    </subcellularLocation>
</comment>
<feature type="region of interest" description="Disordered" evidence="13">
    <location>
        <begin position="439"/>
        <end position="483"/>
    </location>
</feature>
<dbReference type="AlphaFoldDB" id="A0A2R5LA92"/>
<dbReference type="InterPro" id="IPR050685">
    <property type="entry name" value="LDLR"/>
</dbReference>
<feature type="disulfide bond" evidence="12">
    <location>
        <begin position="257"/>
        <end position="272"/>
    </location>
</feature>
<evidence type="ECO:0000256" key="1">
    <source>
        <dbReference type="ARBA" id="ARBA00004167"/>
    </source>
</evidence>
<sequence length="560" mass="61173">MGHLLLIAFVTAVALHECSSLRTFLASKGKDPSSCQKQRHIGPRGKIASPGYPVSYATQTSCSWYIIGRVGQVVTISFDDLDIGDFDGCNEGPLCCLRAWVKLGPTEDGKERIYCGRTVPEPFLSSTSEVWIKFHSSSVGTPHGRGFQLSYTVGDFSQPTCKQDEFQCVNGKCILQKWACNGRSECEDGTDEVFCTCPEGMLRCATSSQCYKRSGRCNGHTDCPDYSDELDCRFCGGNRTLCSPTSTTCYDPVSERCDNIFHCENGEDEQGCVTGCEHKIRCISGIGCYSSEERCNGVLHCADHSDELGCGRDKCRSERGGYLCGDGRCISEDAVCDRISDCSDGSDEYACLKNSMITAAVMGSLICGLLVVVAVSCSCRLYALRLAVRRQEAAAAAAEARLDIPPRFVDDGGDFWFREPPPPYAVAVGEPRYRTYPESVMYSGTTSNIPRRSRRIRRHRRRPLSPPSPSSSPQRTQLESEETPYASLPSMGIVLAVPREVVVHSSHNRPKDCPSTTALREDGVDEVQPVAMNAGMTVTTGTAVSCDDTLPLIEEDDTVN</sequence>
<name>A0A2R5LA92_9ACAR</name>
<dbReference type="Gene3D" id="4.10.400.10">
    <property type="entry name" value="Low-density Lipoprotein Receptor"/>
    <property type="match status" value="4"/>
</dbReference>
<evidence type="ECO:0000256" key="8">
    <source>
        <dbReference type="ARBA" id="ARBA00023157"/>
    </source>
</evidence>
<dbReference type="Pfam" id="PF00057">
    <property type="entry name" value="Ldl_recept_a"/>
    <property type="match status" value="3"/>
</dbReference>
<evidence type="ECO:0000256" key="13">
    <source>
        <dbReference type="SAM" id="MobiDB-lite"/>
    </source>
</evidence>
<reference evidence="17" key="1">
    <citation type="submission" date="2018-03" db="EMBL/GenBank/DDBJ databases">
        <title>The relapsing fever spirochete Borrelia turicatae persists in the highly oxidative environment of its soft-bodied tick vector.</title>
        <authorList>
            <person name="Bourret T.J."/>
            <person name="Boyle W.K."/>
            <person name="Valenzuela J.G."/>
            <person name="Oliveira F."/>
            <person name="Lopez J.E."/>
        </authorList>
    </citation>
    <scope>NUCLEOTIDE SEQUENCE</scope>
    <source>
        <strain evidence="17">Kansas strain/isolate</strain>
        <tissue evidence="17">Salivary glands</tissue>
    </source>
</reference>
<dbReference type="GO" id="GO:0005905">
    <property type="term" value="C:clathrin-coated pit"/>
    <property type="evidence" value="ECO:0007669"/>
    <property type="project" value="UniProtKB-KW"/>
</dbReference>
<dbReference type="SUPFAM" id="SSF57424">
    <property type="entry name" value="LDL receptor-like module"/>
    <property type="match status" value="4"/>
</dbReference>
<proteinExistence type="inferred from homology"/>
<evidence type="ECO:0000256" key="5">
    <source>
        <dbReference type="ARBA" id="ARBA00022737"/>
    </source>
</evidence>
<evidence type="ECO:0000313" key="17">
    <source>
        <dbReference type="EMBL" id="MBY06398.1"/>
    </source>
</evidence>
<evidence type="ECO:0000256" key="12">
    <source>
        <dbReference type="PROSITE-ProRule" id="PRU00124"/>
    </source>
</evidence>
<dbReference type="PROSITE" id="PS01209">
    <property type="entry name" value="LDLRA_1"/>
    <property type="match status" value="2"/>
</dbReference>
<comment type="similarity">
    <text evidence="2">Belongs to the LDLR family.</text>
</comment>
<feature type="chain" id="PRO_5015307052" evidence="15">
    <location>
        <begin position="21"/>
        <end position="560"/>
    </location>
</feature>
<feature type="disulfide bond" evidence="12">
    <location>
        <begin position="324"/>
        <end position="342"/>
    </location>
</feature>
<dbReference type="PRINTS" id="PR00261">
    <property type="entry name" value="LDLRECEPTOR"/>
</dbReference>
<dbReference type="GO" id="GO:0005886">
    <property type="term" value="C:plasma membrane"/>
    <property type="evidence" value="ECO:0007669"/>
    <property type="project" value="TreeGrafter"/>
</dbReference>
<keyword evidence="9" id="KW-0168">Coated pit</keyword>
<dbReference type="InterPro" id="IPR002172">
    <property type="entry name" value="LDrepeatLR_classA_rpt"/>
</dbReference>
<feature type="compositionally biased region" description="Basic residues" evidence="13">
    <location>
        <begin position="451"/>
        <end position="463"/>
    </location>
</feature>
<dbReference type="PROSITE" id="PS01180">
    <property type="entry name" value="CUB"/>
    <property type="match status" value="1"/>
</dbReference>
<dbReference type="GO" id="GO:0006897">
    <property type="term" value="P:endocytosis"/>
    <property type="evidence" value="ECO:0007669"/>
    <property type="project" value="UniProtKB-KW"/>
</dbReference>
<accession>A0A2R5LA92</accession>
<evidence type="ECO:0000256" key="6">
    <source>
        <dbReference type="ARBA" id="ARBA00022989"/>
    </source>
</evidence>
<dbReference type="PANTHER" id="PTHR24270:SF61">
    <property type="entry name" value="EGF-LIKE DOMAIN-CONTAINING PROTEIN"/>
    <property type="match status" value="1"/>
</dbReference>
<dbReference type="SMART" id="SM00192">
    <property type="entry name" value="LDLa"/>
    <property type="match status" value="5"/>
</dbReference>
<keyword evidence="17" id="KW-0675">Receptor</keyword>
<dbReference type="InterPro" id="IPR023415">
    <property type="entry name" value="LDLR_class-A_CS"/>
</dbReference>
<dbReference type="SUPFAM" id="SSF49854">
    <property type="entry name" value="Spermadhesin, CUB domain"/>
    <property type="match status" value="1"/>
</dbReference>
<feature type="signal peptide" evidence="15">
    <location>
        <begin position="1"/>
        <end position="20"/>
    </location>
</feature>
<evidence type="ECO:0000256" key="10">
    <source>
        <dbReference type="ARBA" id="ARBA00037878"/>
    </source>
</evidence>
<feature type="disulfide bond" evidence="12">
    <location>
        <begin position="180"/>
        <end position="195"/>
    </location>
</feature>
<dbReference type="EMBL" id="GGLE01002272">
    <property type="protein sequence ID" value="MBY06398.1"/>
    <property type="molecule type" value="Transcribed_RNA"/>
</dbReference>
<comment type="caution">
    <text evidence="12">Lacks conserved residue(s) required for the propagation of feature annotation.</text>
</comment>
<feature type="disulfide bond" evidence="12">
    <location>
        <begin position="295"/>
        <end position="310"/>
    </location>
</feature>
<keyword evidence="4 14" id="KW-0812">Transmembrane</keyword>
<dbReference type="CDD" id="cd00041">
    <property type="entry name" value="CUB"/>
    <property type="match status" value="1"/>
</dbReference>
<feature type="disulfide bond" evidence="12">
    <location>
        <begin position="217"/>
        <end position="232"/>
    </location>
</feature>
<dbReference type="InterPro" id="IPR036055">
    <property type="entry name" value="LDL_receptor-like_sf"/>
</dbReference>
<evidence type="ECO:0000259" key="16">
    <source>
        <dbReference type="PROSITE" id="PS01180"/>
    </source>
</evidence>
<feature type="disulfide bond" evidence="12">
    <location>
        <begin position="168"/>
        <end position="186"/>
    </location>
</feature>
<keyword evidence="5" id="KW-0677">Repeat</keyword>
<feature type="disulfide bond" evidence="12">
    <location>
        <begin position="336"/>
        <end position="351"/>
    </location>
</feature>